<dbReference type="RefSeq" id="WP_050055147.1">
    <property type="nucleotide sequence ID" value="NZ_CAQI01000042.1"/>
</dbReference>
<evidence type="ECO:0000313" key="2">
    <source>
        <dbReference type="EMBL" id="CCQ46221.1"/>
    </source>
</evidence>
<reference evidence="3" key="1">
    <citation type="journal article" date="2014" name="Genome Announc.">
        <title>Genome Sequence of Arthrobacter siccitolerans 4J27, a Xeroprotectant-Producing Desiccation-Tolerant Microorganism.</title>
        <authorList>
            <person name="Manzanera M."/>
            <person name="Santa-Cruz-Calvo L."/>
            <person name="Vilchez J.I."/>
            <person name="Garcia-Fontana C."/>
            <person name="Silva-Castro G.A."/>
            <person name="Calvo C."/>
            <person name="Gonzalez-Lopez J."/>
        </authorList>
    </citation>
    <scope>NUCLEOTIDE SEQUENCE [LARGE SCALE GENOMIC DNA]</scope>
    <source>
        <strain evidence="3">4J27</strain>
    </source>
</reference>
<dbReference type="Gene3D" id="1.10.30.50">
    <property type="match status" value="1"/>
</dbReference>
<evidence type="ECO:0000259" key="1">
    <source>
        <dbReference type="Pfam" id="PF01844"/>
    </source>
</evidence>
<dbReference type="EMBL" id="CAQI01000042">
    <property type="protein sequence ID" value="CCQ46221.1"/>
    <property type="molecule type" value="Genomic_DNA"/>
</dbReference>
<accession>A0A024H3A6</accession>
<dbReference type="Proteomes" id="UP000035722">
    <property type="component" value="Unassembled WGS sequence"/>
</dbReference>
<keyword evidence="3" id="KW-1185">Reference proteome</keyword>
<evidence type="ECO:0000313" key="3">
    <source>
        <dbReference type="Proteomes" id="UP000035722"/>
    </source>
</evidence>
<dbReference type="GO" id="GO:0008270">
    <property type="term" value="F:zinc ion binding"/>
    <property type="evidence" value="ECO:0007669"/>
    <property type="project" value="InterPro"/>
</dbReference>
<dbReference type="InterPro" id="IPR003615">
    <property type="entry name" value="HNH_nuc"/>
</dbReference>
<keyword evidence="2" id="KW-0255">Endonuclease</keyword>
<dbReference type="STRING" id="861266.ARTSIC4J27_2181"/>
<sequence length="282" mass="31073">MYSLNPPSFTAADAYSAAVGTIKKKVHRSPYVASAAAVQARCDAFERLATHGQFDLAEGSDFDVAGLLGSAMVELYDKQFSHNQGTKAIRNGIKNAAKNALCPYCGEGYASELDHYLPKTKFAGTTVHPANLVPACGDCNFEKRAYKPGRDKPAVLHPYFDTAFNVPWLTATVISGPLGTPVVDFRVGLPQPYPELEARLNQHMTVFKLWKRFGTWAAQSLDNFETLLRTSYGQSMTWEGARKHLRLTALQQSGGRVNSWEGATHLAMLESDWYLSSYLKLA</sequence>
<feature type="domain" description="HNH" evidence="1">
    <location>
        <begin position="102"/>
        <end position="143"/>
    </location>
</feature>
<dbReference type="GO" id="GO:0004519">
    <property type="term" value="F:endonuclease activity"/>
    <property type="evidence" value="ECO:0007669"/>
    <property type="project" value="UniProtKB-KW"/>
</dbReference>
<protein>
    <submittedName>
        <fullName evidence="2">HNH endonuclease family protein</fullName>
    </submittedName>
</protein>
<dbReference type="OrthoDB" id="5244068at2"/>
<dbReference type="GO" id="GO:0003676">
    <property type="term" value="F:nucleic acid binding"/>
    <property type="evidence" value="ECO:0007669"/>
    <property type="project" value="InterPro"/>
</dbReference>
<comment type="caution">
    <text evidence="2">The sequence shown here is derived from an EMBL/GenBank/DDBJ whole genome shotgun (WGS) entry which is preliminary data.</text>
</comment>
<dbReference type="CDD" id="cd00085">
    <property type="entry name" value="HNHc"/>
    <property type="match status" value="1"/>
</dbReference>
<organism evidence="2 3">
    <name type="scientific">Pseudarthrobacter siccitolerans</name>
    <dbReference type="NCBI Taxonomy" id="861266"/>
    <lineage>
        <taxon>Bacteria</taxon>
        <taxon>Bacillati</taxon>
        <taxon>Actinomycetota</taxon>
        <taxon>Actinomycetes</taxon>
        <taxon>Micrococcales</taxon>
        <taxon>Micrococcaceae</taxon>
        <taxon>Pseudarthrobacter</taxon>
    </lineage>
</organism>
<gene>
    <name evidence="2" type="ORF">ARTSIC4J27_2181</name>
</gene>
<dbReference type="InterPro" id="IPR002711">
    <property type="entry name" value="HNH"/>
</dbReference>
<keyword evidence="2" id="KW-0378">Hydrolase</keyword>
<proteinExistence type="predicted"/>
<keyword evidence="2" id="KW-0540">Nuclease</keyword>
<dbReference type="Pfam" id="PF01844">
    <property type="entry name" value="HNH"/>
    <property type="match status" value="1"/>
</dbReference>
<name>A0A024H3A6_9MICC</name>
<dbReference type="AlphaFoldDB" id="A0A024H3A6"/>